<gene>
    <name evidence="9" type="ORF">JGI23_01898</name>
</gene>
<feature type="transmembrane region" description="Helical" evidence="8">
    <location>
        <begin position="302"/>
        <end position="326"/>
    </location>
</feature>
<dbReference type="GO" id="GO:0033214">
    <property type="term" value="P:siderophore-iron import into cell"/>
    <property type="evidence" value="ECO:0007669"/>
    <property type="project" value="TreeGrafter"/>
</dbReference>
<keyword evidence="5 8" id="KW-0812">Transmembrane</keyword>
<comment type="similarity">
    <text evidence="2">Belongs to the binding-protein-dependent transport system permease family. FecCD subfamily.</text>
</comment>
<feature type="transmembrane region" description="Helical" evidence="8">
    <location>
        <begin position="94"/>
        <end position="116"/>
    </location>
</feature>
<accession>A0A0P1P0H6</accession>
<feature type="transmembrane region" description="Helical" evidence="8">
    <location>
        <begin position="122"/>
        <end position="139"/>
    </location>
</feature>
<evidence type="ECO:0000256" key="7">
    <source>
        <dbReference type="ARBA" id="ARBA00023136"/>
    </source>
</evidence>
<feature type="transmembrane region" description="Helical" evidence="8">
    <location>
        <begin position="277"/>
        <end position="295"/>
    </location>
</feature>
<evidence type="ECO:0000256" key="3">
    <source>
        <dbReference type="ARBA" id="ARBA00022448"/>
    </source>
</evidence>
<feature type="transmembrane region" description="Helical" evidence="8">
    <location>
        <begin position="7"/>
        <end position="27"/>
    </location>
</feature>
<keyword evidence="7 8" id="KW-0472">Membrane</keyword>
<organism evidence="9 10">
    <name type="scientific">Candidatus Chryseopegocella kryptomonas</name>
    <dbReference type="NCBI Taxonomy" id="1633643"/>
    <lineage>
        <taxon>Bacteria</taxon>
        <taxon>Pseudomonadati</taxon>
        <taxon>Candidatus Kryptoniota</taxon>
        <taxon>Candidatus Chryseopegocella</taxon>
    </lineage>
</organism>
<dbReference type="Proteomes" id="UP000199197">
    <property type="component" value="Unassembled WGS sequence"/>
</dbReference>
<evidence type="ECO:0000256" key="2">
    <source>
        <dbReference type="ARBA" id="ARBA00007935"/>
    </source>
</evidence>
<sequence length="328" mass="35424">MKKAKLLLYILTLFPLLILVFLFSISIGNSESGLKFDFEILLNILTSKVDEIQKAIIFQIRIPRALTAVFAGGGLAVAGAILQAMIRNPLAEPYILGISSGSAFGAVVSIVLIGSFSIATPLSSMLGSILVTILVYVLGKRKGILDINTMLLTGIMIGAFFSALILIIITLSNESIKNFIFWMLGNLSNANLKQSILVAVSVLILTLFSFAHSYRLNLIATGEEIATQLGIDAELTKKIFYFIASILTAIIVSITGIIGFVGLVVPHICRKIFGVDYRILIPTSFFTGAVILMIADIVSRVVLYPAELPVGSITALFGAPFFIYLLKK</sequence>
<feature type="transmembrane region" description="Helical" evidence="8">
    <location>
        <begin position="151"/>
        <end position="172"/>
    </location>
</feature>
<evidence type="ECO:0000256" key="4">
    <source>
        <dbReference type="ARBA" id="ARBA00022475"/>
    </source>
</evidence>
<evidence type="ECO:0000256" key="1">
    <source>
        <dbReference type="ARBA" id="ARBA00004651"/>
    </source>
</evidence>
<feature type="transmembrane region" description="Helical" evidence="8">
    <location>
        <begin position="62"/>
        <end position="82"/>
    </location>
</feature>
<protein>
    <submittedName>
        <fullName evidence="9">Iron complex transport system permease protein</fullName>
    </submittedName>
</protein>
<keyword evidence="4" id="KW-1003">Cell membrane</keyword>
<comment type="subcellular location">
    <subcellularLocation>
        <location evidence="1">Cell membrane</location>
        <topology evidence="1">Multi-pass membrane protein</topology>
    </subcellularLocation>
</comment>
<dbReference type="Gene3D" id="1.10.3470.10">
    <property type="entry name" value="ABC transporter involved in vitamin B12 uptake, BtuC"/>
    <property type="match status" value="1"/>
</dbReference>
<evidence type="ECO:0000256" key="6">
    <source>
        <dbReference type="ARBA" id="ARBA00022989"/>
    </source>
</evidence>
<keyword evidence="6 8" id="KW-1133">Transmembrane helix</keyword>
<dbReference type="PANTHER" id="PTHR30472:SF25">
    <property type="entry name" value="ABC TRANSPORTER PERMEASE PROTEIN MJ0876-RELATED"/>
    <property type="match status" value="1"/>
</dbReference>
<dbReference type="InterPro" id="IPR037294">
    <property type="entry name" value="ABC_BtuC-like"/>
</dbReference>
<evidence type="ECO:0000313" key="9">
    <source>
        <dbReference type="EMBL" id="CUT05159.1"/>
    </source>
</evidence>
<name>A0A0P1P0H6_9BACT</name>
<dbReference type="AlphaFoldDB" id="A0A0P1P0H6"/>
<evidence type="ECO:0000256" key="8">
    <source>
        <dbReference type="SAM" id="Phobius"/>
    </source>
</evidence>
<dbReference type="FunFam" id="1.10.3470.10:FF:000001">
    <property type="entry name" value="Vitamin B12 ABC transporter permease BtuC"/>
    <property type="match status" value="1"/>
</dbReference>
<feature type="transmembrane region" description="Helical" evidence="8">
    <location>
        <begin position="192"/>
        <end position="211"/>
    </location>
</feature>
<evidence type="ECO:0000256" key="5">
    <source>
        <dbReference type="ARBA" id="ARBA00022692"/>
    </source>
</evidence>
<dbReference type="CDD" id="cd06550">
    <property type="entry name" value="TM_ABC_iron-siderophores_like"/>
    <property type="match status" value="1"/>
</dbReference>
<dbReference type="Pfam" id="PF01032">
    <property type="entry name" value="FecCD"/>
    <property type="match status" value="1"/>
</dbReference>
<dbReference type="SUPFAM" id="SSF81345">
    <property type="entry name" value="ABC transporter involved in vitamin B12 uptake, BtuC"/>
    <property type="match status" value="1"/>
</dbReference>
<dbReference type="GO" id="GO:0022857">
    <property type="term" value="F:transmembrane transporter activity"/>
    <property type="evidence" value="ECO:0007669"/>
    <property type="project" value="InterPro"/>
</dbReference>
<dbReference type="InterPro" id="IPR000522">
    <property type="entry name" value="ABC_transptr_permease_BtuC"/>
</dbReference>
<keyword evidence="10" id="KW-1185">Reference proteome</keyword>
<dbReference type="GO" id="GO:0005886">
    <property type="term" value="C:plasma membrane"/>
    <property type="evidence" value="ECO:0007669"/>
    <property type="project" value="UniProtKB-SubCell"/>
</dbReference>
<dbReference type="PANTHER" id="PTHR30472">
    <property type="entry name" value="FERRIC ENTEROBACTIN TRANSPORT SYSTEM PERMEASE PROTEIN"/>
    <property type="match status" value="1"/>
</dbReference>
<dbReference type="OrthoDB" id="9811721at2"/>
<evidence type="ECO:0000313" key="10">
    <source>
        <dbReference type="Proteomes" id="UP000199197"/>
    </source>
</evidence>
<reference evidence="10" key="1">
    <citation type="submission" date="2015-11" db="EMBL/GenBank/DDBJ databases">
        <authorList>
            <person name="Varghese N."/>
        </authorList>
    </citation>
    <scope>NUCLEOTIDE SEQUENCE [LARGE SCALE GENOMIC DNA]</scope>
    <source>
        <strain evidence="10">JGI-23</strain>
    </source>
</reference>
<feature type="transmembrane region" description="Helical" evidence="8">
    <location>
        <begin position="239"/>
        <end position="265"/>
    </location>
</feature>
<dbReference type="EMBL" id="CZVW01000034">
    <property type="protein sequence ID" value="CUT05159.1"/>
    <property type="molecule type" value="Genomic_DNA"/>
</dbReference>
<proteinExistence type="inferred from homology"/>
<keyword evidence="3" id="KW-0813">Transport</keyword>
<dbReference type="RefSeq" id="WP_092351113.1">
    <property type="nucleotide sequence ID" value="NZ_CZVW01000034.1"/>
</dbReference>